<dbReference type="SUPFAM" id="SSF52172">
    <property type="entry name" value="CheY-like"/>
    <property type="match status" value="1"/>
</dbReference>
<evidence type="ECO:0000313" key="4">
    <source>
        <dbReference type="Proteomes" id="UP000236569"/>
    </source>
</evidence>
<keyword evidence="3" id="KW-0238">DNA-binding</keyword>
<name>A0A2I9CSD2_9DEIO</name>
<feature type="modified residue" description="4-aspartylphosphate" evidence="1">
    <location>
        <position position="57"/>
    </location>
</feature>
<keyword evidence="4" id="KW-1185">Reference proteome</keyword>
<accession>A0A2I9CSD2</accession>
<evidence type="ECO:0000313" key="3">
    <source>
        <dbReference type="EMBL" id="GBF04553.1"/>
    </source>
</evidence>
<sequence length="134" mass="14500">MSKHLLLVEDNTADLELARLALEASEVQCDLSVARDGQEALDLLRGAGVLPDLVLLDLNMPRVSGHEVLAAVKGDATLQHVPVVVFTTSDEARDRTRARSAGADGYVLKPQHFEELIAALNELGQRWLTPGRPA</sequence>
<dbReference type="GO" id="GO:0003677">
    <property type="term" value="F:DNA binding"/>
    <property type="evidence" value="ECO:0007669"/>
    <property type="project" value="UniProtKB-KW"/>
</dbReference>
<dbReference type="PANTHER" id="PTHR44520:SF2">
    <property type="entry name" value="RESPONSE REGULATOR RCP1"/>
    <property type="match status" value="1"/>
</dbReference>
<proteinExistence type="predicted"/>
<dbReference type="SMART" id="SM00448">
    <property type="entry name" value="REC"/>
    <property type="match status" value="1"/>
</dbReference>
<dbReference type="CDD" id="cd17557">
    <property type="entry name" value="REC_Rcp-like"/>
    <property type="match status" value="1"/>
</dbReference>
<comment type="caution">
    <text evidence="3">The sequence shown here is derived from an EMBL/GenBank/DDBJ whole genome shotgun (WGS) entry which is preliminary data.</text>
</comment>
<dbReference type="GO" id="GO:0000160">
    <property type="term" value="P:phosphorelay signal transduction system"/>
    <property type="evidence" value="ECO:0007669"/>
    <property type="project" value="InterPro"/>
</dbReference>
<dbReference type="InterPro" id="IPR001789">
    <property type="entry name" value="Sig_transdc_resp-reg_receiver"/>
</dbReference>
<dbReference type="OrthoDB" id="9785718at2"/>
<keyword evidence="1" id="KW-0597">Phosphoprotein</keyword>
<dbReference type="PANTHER" id="PTHR44520">
    <property type="entry name" value="RESPONSE REGULATOR RCP1-RELATED"/>
    <property type="match status" value="1"/>
</dbReference>
<dbReference type="InterPro" id="IPR052893">
    <property type="entry name" value="TCS_response_regulator"/>
</dbReference>
<dbReference type="Proteomes" id="UP000236569">
    <property type="component" value="Unassembled WGS sequence"/>
</dbReference>
<dbReference type="PROSITE" id="PS50110">
    <property type="entry name" value="RESPONSE_REGULATORY"/>
    <property type="match status" value="1"/>
</dbReference>
<gene>
    <name evidence="3" type="ORF">DAERI_020150</name>
</gene>
<evidence type="ECO:0000259" key="2">
    <source>
        <dbReference type="PROSITE" id="PS50110"/>
    </source>
</evidence>
<feature type="domain" description="Response regulatory" evidence="2">
    <location>
        <begin position="4"/>
        <end position="124"/>
    </location>
</feature>
<dbReference type="RefSeq" id="WP_103128058.1">
    <property type="nucleotide sequence ID" value="NZ_BFAG01000002.1"/>
</dbReference>
<reference evidence="4" key="1">
    <citation type="submission" date="2018-01" db="EMBL/GenBank/DDBJ databases">
        <title>Draft Genome Sequence of the Radioresistant Bacterium Deinococcus aerius TR0125, Isolated from the Higher Atmosphere above Japan.</title>
        <authorList>
            <person name="Satoh K."/>
            <person name="Arai H."/>
            <person name="Sanzen T."/>
            <person name="Kawaguchi Y."/>
            <person name="Hayashi H."/>
            <person name="Yokobori S."/>
            <person name="Yamagishi A."/>
            <person name="Oono Y."/>
            <person name="Narumi I."/>
        </authorList>
    </citation>
    <scope>NUCLEOTIDE SEQUENCE [LARGE SCALE GENOMIC DNA]</scope>
    <source>
        <strain evidence="4">TR0125</strain>
    </source>
</reference>
<dbReference type="InterPro" id="IPR011006">
    <property type="entry name" value="CheY-like_superfamily"/>
</dbReference>
<dbReference type="EMBL" id="BFAG01000002">
    <property type="protein sequence ID" value="GBF04553.1"/>
    <property type="molecule type" value="Genomic_DNA"/>
</dbReference>
<dbReference type="AlphaFoldDB" id="A0A2I9CSD2"/>
<dbReference type="Pfam" id="PF00072">
    <property type="entry name" value="Response_reg"/>
    <property type="match status" value="1"/>
</dbReference>
<evidence type="ECO:0000256" key="1">
    <source>
        <dbReference type="PROSITE-ProRule" id="PRU00169"/>
    </source>
</evidence>
<protein>
    <submittedName>
        <fullName evidence="3">Response regulator containing a CheY-like receiver domain and an HTH DNA-binding domain protein</fullName>
    </submittedName>
</protein>
<organism evidence="3 4">
    <name type="scientific">Deinococcus aerius</name>
    <dbReference type="NCBI Taxonomy" id="200253"/>
    <lineage>
        <taxon>Bacteria</taxon>
        <taxon>Thermotogati</taxon>
        <taxon>Deinococcota</taxon>
        <taxon>Deinococci</taxon>
        <taxon>Deinococcales</taxon>
        <taxon>Deinococcaceae</taxon>
        <taxon>Deinococcus</taxon>
    </lineage>
</organism>
<dbReference type="Gene3D" id="3.40.50.2300">
    <property type="match status" value="1"/>
</dbReference>